<dbReference type="RefSeq" id="WP_074844461.1">
    <property type="nucleotide sequence ID" value="NZ_FOOE01000002.1"/>
</dbReference>
<dbReference type="CDD" id="cd00518">
    <property type="entry name" value="H2MP"/>
    <property type="match status" value="1"/>
</dbReference>
<gene>
    <name evidence="5" type="ORF">SAMN04487885_102238</name>
</gene>
<evidence type="ECO:0000256" key="2">
    <source>
        <dbReference type="ARBA" id="ARBA00022670"/>
    </source>
</evidence>
<dbReference type="PRINTS" id="PR00446">
    <property type="entry name" value="HYDRGNUPTAKE"/>
</dbReference>
<keyword evidence="4" id="KW-0378">Hydrolase</keyword>
<dbReference type="STRING" id="1529.SAMN04487885_102238"/>
<dbReference type="NCBIfam" id="TIGR00072">
    <property type="entry name" value="hydrog_prot"/>
    <property type="match status" value="1"/>
</dbReference>
<dbReference type="SUPFAM" id="SSF53163">
    <property type="entry name" value="HybD-like"/>
    <property type="match status" value="1"/>
</dbReference>
<dbReference type="PANTHER" id="PTHR30302:SF1">
    <property type="entry name" value="HYDROGENASE 2 MATURATION PROTEASE"/>
    <property type="match status" value="1"/>
</dbReference>
<dbReference type="Proteomes" id="UP000182135">
    <property type="component" value="Unassembled WGS sequence"/>
</dbReference>
<accession>A0A1I2JSW9</accession>
<dbReference type="eggNOG" id="COG0680">
    <property type="taxonomic scope" value="Bacteria"/>
</dbReference>
<protein>
    <submittedName>
        <fullName evidence="5">Hydrogenase maturation protease</fullName>
    </submittedName>
</protein>
<organism evidence="5 6">
    <name type="scientific">Clostridium cadaveris</name>
    <dbReference type="NCBI Taxonomy" id="1529"/>
    <lineage>
        <taxon>Bacteria</taxon>
        <taxon>Bacillati</taxon>
        <taxon>Bacillota</taxon>
        <taxon>Clostridia</taxon>
        <taxon>Eubacteriales</taxon>
        <taxon>Clostridiaceae</taxon>
        <taxon>Clostridium</taxon>
    </lineage>
</organism>
<proteinExistence type="inferred from homology"/>
<comment type="similarity">
    <text evidence="1">Belongs to the peptidase A31 family.</text>
</comment>
<evidence type="ECO:0000256" key="4">
    <source>
        <dbReference type="ARBA" id="ARBA00022801"/>
    </source>
</evidence>
<dbReference type="EMBL" id="FOOE01000002">
    <property type="protein sequence ID" value="SFF55841.1"/>
    <property type="molecule type" value="Genomic_DNA"/>
</dbReference>
<keyword evidence="2 5" id="KW-0645">Protease</keyword>
<dbReference type="OrthoDB" id="9794619at2"/>
<dbReference type="InterPro" id="IPR023430">
    <property type="entry name" value="Pept_HybD-like_dom_sf"/>
</dbReference>
<keyword evidence="3" id="KW-0064">Aspartyl protease</keyword>
<dbReference type="Gene3D" id="3.40.50.1450">
    <property type="entry name" value="HybD-like"/>
    <property type="match status" value="1"/>
</dbReference>
<dbReference type="PANTHER" id="PTHR30302">
    <property type="entry name" value="HYDROGENASE 1 MATURATION PROTEASE"/>
    <property type="match status" value="1"/>
</dbReference>
<evidence type="ECO:0000313" key="6">
    <source>
        <dbReference type="Proteomes" id="UP000182135"/>
    </source>
</evidence>
<keyword evidence="6" id="KW-1185">Reference proteome</keyword>
<evidence type="ECO:0000256" key="3">
    <source>
        <dbReference type="ARBA" id="ARBA00022750"/>
    </source>
</evidence>
<evidence type="ECO:0000256" key="1">
    <source>
        <dbReference type="ARBA" id="ARBA00006814"/>
    </source>
</evidence>
<reference evidence="5 6" key="1">
    <citation type="submission" date="2016-10" db="EMBL/GenBank/DDBJ databases">
        <authorList>
            <person name="de Groot N.N."/>
        </authorList>
    </citation>
    <scope>NUCLEOTIDE SEQUENCE [LARGE SCALE GENOMIC DNA]</scope>
    <source>
        <strain evidence="5 6">NLAE-zl-G419</strain>
    </source>
</reference>
<name>A0A1I2JSW9_9CLOT</name>
<dbReference type="GO" id="GO:0008047">
    <property type="term" value="F:enzyme activator activity"/>
    <property type="evidence" value="ECO:0007669"/>
    <property type="project" value="InterPro"/>
</dbReference>
<evidence type="ECO:0000313" key="5">
    <source>
        <dbReference type="EMBL" id="SFF55841.1"/>
    </source>
</evidence>
<dbReference type="AlphaFoldDB" id="A0A1I2JSW9"/>
<dbReference type="GO" id="GO:0004190">
    <property type="term" value="F:aspartic-type endopeptidase activity"/>
    <property type="evidence" value="ECO:0007669"/>
    <property type="project" value="UniProtKB-KW"/>
</dbReference>
<dbReference type="InterPro" id="IPR000671">
    <property type="entry name" value="Peptidase_A31"/>
</dbReference>
<dbReference type="GO" id="GO:0016485">
    <property type="term" value="P:protein processing"/>
    <property type="evidence" value="ECO:0007669"/>
    <property type="project" value="TreeGrafter"/>
</dbReference>
<sequence>MIKIIGIGNILMGDDGIGVKVVDVLEKKMKNMGIEFIKAETDVDYALDNIKDGDFLFIIDSTSDAMAKYGEIIEISLEEAVNNKKSLSIHNVSLISEISSLNIKVNGIILAIKAASIEFNIELSMELKNKFSTICNTIYGLIEKNIFEYERNEKRNA</sequence>